<reference evidence="3 4" key="2">
    <citation type="journal article" date="2009" name="PLoS ONE">
        <title>An integrated genetic and cytogenetic map of the cucumber genome.</title>
        <authorList>
            <person name="Ren Y."/>
            <person name="Zhang Z."/>
            <person name="Liu J."/>
            <person name="Staub J.E."/>
            <person name="Han Y."/>
            <person name="Cheng Z."/>
            <person name="Li X."/>
            <person name="Lu J."/>
            <person name="Miao H."/>
            <person name="Kang H."/>
            <person name="Xie B."/>
            <person name="Gu X."/>
            <person name="Wang X."/>
            <person name="Du Y."/>
            <person name="Jin W."/>
            <person name="Huang S."/>
        </authorList>
    </citation>
    <scope>NUCLEOTIDE SEQUENCE [LARGE SCALE GENOMIC DNA]</scope>
    <source>
        <strain evidence="4">cv. 9930</strain>
    </source>
</reference>
<dbReference type="EMBL" id="CM002925">
    <property type="protein sequence ID" value="KGN54001.1"/>
    <property type="molecule type" value="Genomic_DNA"/>
</dbReference>
<gene>
    <name evidence="3" type="ORF">Csa_4G255430</name>
</gene>
<dbReference type="AlphaFoldDB" id="A0A0A0L1L9"/>
<evidence type="ECO:0000256" key="1">
    <source>
        <dbReference type="SAM" id="Coils"/>
    </source>
</evidence>
<organism evidence="3 4">
    <name type="scientific">Cucumis sativus</name>
    <name type="common">Cucumber</name>
    <dbReference type="NCBI Taxonomy" id="3659"/>
    <lineage>
        <taxon>Eukaryota</taxon>
        <taxon>Viridiplantae</taxon>
        <taxon>Streptophyta</taxon>
        <taxon>Embryophyta</taxon>
        <taxon>Tracheophyta</taxon>
        <taxon>Spermatophyta</taxon>
        <taxon>Magnoliopsida</taxon>
        <taxon>eudicotyledons</taxon>
        <taxon>Gunneridae</taxon>
        <taxon>Pentapetalae</taxon>
        <taxon>rosids</taxon>
        <taxon>fabids</taxon>
        <taxon>Cucurbitales</taxon>
        <taxon>Cucurbitaceae</taxon>
        <taxon>Benincaseae</taxon>
        <taxon>Cucumis</taxon>
    </lineage>
</organism>
<name>A0A0A0L1L9_CUCSA</name>
<sequence length="115" mass="13509">MERNKIKCNEKKRRGKKKRLISKARKENSVLPVENTSLLEVDFKGLAKRTQGSLTKEIWDLGRRNQEVELEIKVNEEATKEFEKERDRNNLLEEEVSICNKGRQKIQAESACRHT</sequence>
<evidence type="ECO:0000313" key="4">
    <source>
        <dbReference type="Proteomes" id="UP000029981"/>
    </source>
</evidence>
<dbReference type="Gramene" id="KGN54001">
    <property type="protein sequence ID" value="KGN54001"/>
    <property type="gene ID" value="Csa_4G255430"/>
</dbReference>
<proteinExistence type="predicted"/>
<feature type="coiled-coil region" evidence="1">
    <location>
        <begin position="65"/>
        <end position="95"/>
    </location>
</feature>
<keyword evidence="4" id="KW-1185">Reference proteome</keyword>
<feature type="region of interest" description="Disordered" evidence="2">
    <location>
        <begin position="1"/>
        <end position="23"/>
    </location>
</feature>
<reference evidence="3 4" key="3">
    <citation type="journal article" date="2010" name="BMC Genomics">
        <title>Transcriptome sequencing and comparative analysis of cucumber flowers with different sex types.</title>
        <authorList>
            <person name="Guo S."/>
            <person name="Zheng Y."/>
            <person name="Joung J.G."/>
            <person name="Liu S."/>
            <person name="Zhang Z."/>
            <person name="Crasta O.R."/>
            <person name="Sobral B.W."/>
            <person name="Xu Y."/>
            <person name="Huang S."/>
            <person name="Fei Z."/>
        </authorList>
    </citation>
    <scope>NUCLEOTIDE SEQUENCE [LARGE SCALE GENOMIC DNA]</scope>
    <source>
        <strain evidence="4">cv. 9930</strain>
    </source>
</reference>
<evidence type="ECO:0000313" key="3">
    <source>
        <dbReference type="EMBL" id="KGN54001.1"/>
    </source>
</evidence>
<reference evidence="3 4" key="1">
    <citation type="journal article" date="2009" name="Nat. Genet.">
        <title>The genome of the cucumber, Cucumis sativus L.</title>
        <authorList>
            <person name="Huang S."/>
            <person name="Li R."/>
            <person name="Zhang Z."/>
            <person name="Li L."/>
            <person name="Gu X."/>
            <person name="Fan W."/>
            <person name="Lucas W.J."/>
            <person name="Wang X."/>
            <person name="Xie B."/>
            <person name="Ni P."/>
            <person name="Ren Y."/>
            <person name="Zhu H."/>
            <person name="Li J."/>
            <person name="Lin K."/>
            <person name="Jin W."/>
            <person name="Fei Z."/>
            <person name="Li G."/>
            <person name="Staub J."/>
            <person name="Kilian A."/>
            <person name="van der Vossen E.A."/>
            <person name="Wu Y."/>
            <person name="Guo J."/>
            <person name="He J."/>
            <person name="Jia Z."/>
            <person name="Ren Y."/>
            <person name="Tian G."/>
            <person name="Lu Y."/>
            <person name="Ruan J."/>
            <person name="Qian W."/>
            <person name="Wang M."/>
            <person name="Huang Q."/>
            <person name="Li B."/>
            <person name="Xuan Z."/>
            <person name="Cao J."/>
            <person name="Asan"/>
            <person name="Wu Z."/>
            <person name="Zhang J."/>
            <person name="Cai Q."/>
            <person name="Bai Y."/>
            <person name="Zhao B."/>
            <person name="Han Y."/>
            <person name="Li Y."/>
            <person name="Li X."/>
            <person name="Wang S."/>
            <person name="Shi Q."/>
            <person name="Liu S."/>
            <person name="Cho W.K."/>
            <person name="Kim J.Y."/>
            <person name="Xu Y."/>
            <person name="Heller-Uszynska K."/>
            <person name="Miao H."/>
            <person name="Cheng Z."/>
            <person name="Zhang S."/>
            <person name="Wu J."/>
            <person name="Yang Y."/>
            <person name="Kang H."/>
            <person name="Li M."/>
            <person name="Liang H."/>
            <person name="Ren X."/>
            <person name="Shi Z."/>
            <person name="Wen M."/>
            <person name="Jian M."/>
            <person name="Yang H."/>
            <person name="Zhang G."/>
            <person name="Yang Z."/>
            <person name="Chen R."/>
            <person name="Liu S."/>
            <person name="Li J."/>
            <person name="Ma L."/>
            <person name="Liu H."/>
            <person name="Zhou Y."/>
            <person name="Zhao J."/>
            <person name="Fang X."/>
            <person name="Li G."/>
            <person name="Fang L."/>
            <person name="Li Y."/>
            <person name="Liu D."/>
            <person name="Zheng H."/>
            <person name="Zhang Y."/>
            <person name="Qin N."/>
            <person name="Li Z."/>
            <person name="Yang G."/>
            <person name="Yang S."/>
            <person name="Bolund L."/>
            <person name="Kristiansen K."/>
            <person name="Zheng H."/>
            <person name="Li S."/>
            <person name="Zhang X."/>
            <person name="Yang H."/>
            <person name="Wang J."/>
            <person name="Sun R."/>
            <person name="Zhang B."/>
            <person name="Jiang S."/>
            <person name="Wang J."/>
            <person name="Du Y."/>
            <person name="Li S."/>
        </authorList>
    </citation>
    <scope>NUCLEOTIDE SEQUENCE [LARGE SCALE GENOMIC DNA]</scope>
    <source>
        <strain evidence="4">cv. 9930</strain>
    </source>
</reference>
<feature type="compositionally biased region" description="Basic residues" evidence="2">
    <location>
        <begin position="10"/>
        <end position="23"/>
    </location>
</feature>
<protein>
    <submittedName>
        <fullName evidence="3">Uncharacterized protein</fullName>
    </submittedName>
</protein>
<evidence type="ECO:0000256" key="2">
    <source>
        <dbReference type="SAM" id="MobiDB-lite"/>
    </source>
</evidence>
<dbReference type="Proteomes" id="UP000029981">
    <property type="component" value="Chromosome 4"/>
</dbReference>
<keyword evidence="1" id="KW-0175">Coiled coil</keyword>
<reference evidence="3 4" key="4">
    <citation type="journal article" date="2011" name="BMC Genomics">
        <title>RNA-Seq improves annotation of protein-coding genes in the cucumber genome.</title>
        <authorList>
            <person name="Li Z."/>
            <person name="Zhang Z."/>
            <person name="Yan P."/>
            <person name="Huang S."/>
            <person name="Fei Z."/>
            <person name="Lin K."/>
        </authorList>
    </citation>
    <scope>NUCLEOTIDE SEQUENCE [LARGE SCALE GENOMIC DNA]</scope>
    <source>
        <strain evidence="4">cv. 9930</strain>
    </source>
</reference>
<accession>A0A0A0L1L9</accession>